<feature type="chain" id="PRO_5046655291" evidence="2">
    <location>
        <begin position="25"/>
        <end position="351"/>
    </location>
</feature>
<dbReference type="Proteomes" id="UP001396898">
    <property type="component" value="Unassembled WGS sequence"/>
</dbReference>
<name>A0ABR1RZI6_9PEZI</name>
<keyword evidence="1" id="KW-0472">Membrane</keyword>
<accession>A0ABR1RZI6</accession>
<reference evidence="3 4" key="1">
    <citation type="submission" date="2023-01" db="EMBL/GenBank/DDBJ databases">
        <title>Analysis of 21 Apiospora genomes using comparative genomics revels a genus with tremendous synthesis potential of carbohydrate active enzymes and secondary metabolites.</title>
        <authorList>
            <person name="Sorensen T."/>
        </authorList>
    </citation>
    <scope>NUCLEOTIDE SEQUENCE [LARGE SCALE GENOMIC DNA]</scope>
    <source>
        <strain evidence="3 4">CBS 20057</strain>
    </source>
</reference>
<feature type="transmembrane region" description="Helical" evidence="1">
    <location>
        <begin position="224"/>
        <end position="247"/>
    </location>
</feature>
<dbReference type="EMBL" id="JAQQWI010000008">
    <property type="protein sequence ID" value="KAK8023298.1"/>
    <property type="molecule type" value="Genomic_DNA"/>
</dbReference>
<dbReference type="PANTHER" id="PTHR35043">
    <property type="entry name" value="TRANSCRIPTION FACTOR DOMAIN-CONTAINING PROTEIN"/>
    <property type="match status" value="1"/>
</dbReference>
<keyword evidence="4" id="KW-1185">Reference proteome</keyword>
<keyword evidence="1" id="KW-1133">Transmembrane helix</keyword>
<feature type="transmembrane region" description="Helical" evidence="1">
    <location>
        <begin position="259"/>
        <end position="284"/>
    </location>
</feature>
<evidence type="ECO:0000256" key="2">
    <source>
        <dbReference type="SAM" id="SignalP"/>
    </source>
</evidence>
<evidence type="ECO:0000313" key="4">
    <source>
        <dbReference type="Proteomes" id="UP001396898"/>
    </source>
</evidence>
<evidence type="ECO:0000313" key="3">
    <source>
        <dbReference type="EMBL" id="KAK8023298.1"/>
    </source>
</evidence>
<feature type="transmembrane region" description="Helical" evidence="1">
    <location>
        <begin position="304"/>
        <end position="325"/>
    </location>
</feature>
<comment type="caution">
    <text evidence="3">The sequence shown here is derived from an EMBL/GenBank/DDBJ whole genome shotgun (WGS) entry which is preliminary data.</text>
</comment>
<feature type="signal peptide" evidence="2">
    <location>
        <begin position="1"/>
        <end position="24"/>
    </location>
</feature>
<dbReference type="PANTHER" id="PTHR35043:SF7">
    <property type="entry name" value="TRANSCRIPTION FACTOR DOMAIN-CONTAINING PROTEIN"/>
    <property type="match status" value="1"/>
</dbReference>
<proteinExistence type="predicted"/>
<gene>
    <name evidence="3" type="ORF">PG991_006537</name>
</gene>
<keyword evidence="1" id="KW-0812">Transmembrane</keyword>
<organism evidence="3 4">
    <name type="scientific">Apiospora marii</name>
    <dbReference type="NCBI Taxonomy" id="335849"/>
    <lineage>
        <taxon>Eukaryota</taxon>
        <taxon>Fungi</taxon>
        <taxon>Dikarya</taxon>
        <taxon>Ascomycota</taxon>
        <taxon>Pezizomycotina</taxon>
        <taxon>Sordariomycetes</taxon>
        <taxon>Xylariomycetidae</taxon>
        <taxon>Amphisphaeriales</taxon>
        <taxon>Apiosporaceae</taxon>
        <taxon>Apiospora</taxon>
    </lineage>
</organism>
<evidence type="ECO:0000256" key="1">
    <source>
        <dbReference type="SAM" id="Phobius"/>
    </source>
</evidence>
<sequence length="351" mass="39829">MIHVGCACLMFVFWFQKPLDIASTESIDIRGFQDQINLLLLEYHVWKEIDTENLRIAPVGSHLLPRCETESNRYFGGNDSSDRLLAQARSADHDLEFATTADIETSFAQLENYVPDYSKFLPCGLRFTDRNNSRTGLSIAEYMALVGAVKEYWLLDSTVSPRPETYRPKLIGRHVGPDLGFLAAHNPIKAQAPFKRQSNVMTHWERTQHGGLREAWSALSERKITLFIIIPFSIIYGGLHCTAWGFHFPSQQEEFMWKLSAILVSGFLVVVILAVLLVAVFALIVSIPQCWGGKDYFEDVDQVVFWPLFAAMAICFAATRTFLVVECFISLRSLPVGAYIMPEWLQMIPHL</sequence>
<keyword evidence="2" id="KW-0732">Signal</keyword>
<protein>
    <submittedName>
        <fullName evidence="3">Uncharacterized protein</fullName>
    </submittedName>
</protein>